<gene>
    <name evidence="1" type="ORF">ENP77_00375</name>
</gene>
<dbReference type="EMBL" id="DSKP01000013">
    <property type="protein sequence ID" value="HEB48245.1"/>
    <property type="molecule type" value="Genomic_DNA"/>
</dbReference>
<evidence type="ECO:0000313" key="1">
    <source>
        <dbReference type="EMBL" id="HEB48245.1"/>
    </source>
</evidence>
<dbReference type="AlphaFoldDB" id="A0A7C1TB13"/>
<protein>
    <submittedName>
        <fullName evidence="1">Uncharacterized protein</fullName>
    </submittedName>
</protein>
<reference evidence="1" key="1">
    <citation type="journal article" date="2020" name="mSystems">
        <title>Genome- and Community-Level Interaction Insights into Carbon Utilization and Element Cycling Functions of Hydrothermarchaeota in Hydrothermal Sediment.</title>
        <authorList>
            <person name="Zhou Z."/>
            <person name="Liu Y."/>
            <person name="Xu W."/>
            <person name="Pan J."/>
            <person name="Luo Z.H."/>
            <person name="Li M."/>
        </authorList>
    </citation>
    <scope>NUCLEOTIDE SEQUENCE [LARGE SCALE GENOMIC DNA]</scope>
    <source>
        <strain evidence="1">SpSt-25</strain>
    </source>
</reference>
<name>A0A7C1TB13_THEPE</name>
<comment type="caution">
    <text evidence="1">The sequence shown here is derived from an EMBL/GenBank/DDBJ whole genome shotgun (WGS) entry which is preliminary data.</text>
</comment>
<sequence>MLDVSGYGLRVLRRMVSVQELNNMMKRYTEEMGSLVGKGDYDNAISLAMRTLEELLSVARSDVVGVLGDATVKMIADELLSNYEKTLSYARGVYEGLKYMAPIYQPGEKLQLLQVLSSAVSELFSFIIGALLVVASLTGPSTRTEQLGVV</sequence>
<proteinExistence type="predicted"/>
<organism evidence="1">
    <name type="scientific">Thermofilum pendens</name>
    <dbReference type="NCBI Taxonomy" id="2269"/>
    <lineage>
        <taxon>Archaea</taxon>
        <taxon>Thermoproteota</taxon>
        <taxon>Thermoprotei</taxon>
        <taxon>Thermofilales</taxon>
        <taxon>Thermofilaceae</taxon>
        <taxon>Thermofilum</taxon>
    </lineage>
</organism>
<accession>A0A7C1TB13</accession>